<dbReference type="Proteomes" id="UP000005254">
    <property type="component" value="Chromosome"/>
</dbReference>
<evidence type="ECO:0000313" key="10">
    <source>
        <dbReference type="Proteomes" id="UP000005254"/>
    </source>
</evidence>
<evidence type="ECO:0000256" key="2">
    <source>
        <dbReference type="ARBA" id="ARBA00022540"/>
    </source>
</evidence>
<dbReference type="InterPro" id="IPR019815">
    <property type="entry name" value="Translation_initiation_fac_3_C"/>
</dbReference>
<evidence type="ECO:0000256" key="1">
    <source>
        <dbReference type="ARBA" id="ARBA00005439"/>
    </source>
</evidence>
<dbReference type="PANTHER" id="PTHR10938">
    <property type="entry name" value="TRANSLATION INITIATION FACTOR IF-3"/>
    <property type="match status" value="1"/>
</dbReference>
<dbReference type="Gene3D" id="3.10.20.80">
    <property type="entry name" value="Translation initiation factor 3 (IF-3), N-terminal domain"/>
    <property type="match status" value="1"/>
</dbReference>
<comment type="subcellular location">
    <subcellularLocation>
        <location evidence="4 6">Cytoplasm</location>
    </subcellularLocation>
</comment>
<dbReference type="KEGG" id="mgx:CM1_01165"/>
<dbReference type="HAMAP" id="MF_00080">
    <property type="entry name" value="IF_3"/>
    <property type="match status" value="1"/>
</dbReference>
<keyword evidence="2 4" id="KW-0396">Initiation factor</keyword>
<comment type="similarity">
    <text evidence="1 4 6">Belongs to the IF-3 family.</text>
</comment>
<dbReference type="Gene3D" id="3.30.110.10">
    <property type="entry name" value="Translation initiation factor 3 (IF-3), C-terminal domain"/>
    <property type="match status" value="1"/>
</dbReference>
<accession>A0ABC7ZIR7</accession>
<evidence type="ECO:0000256" key="4">
    <source>
        <dbReference type="HAMAP-Rule" id="MF_00080"/>
    </source>
</evidence>
<organism evidence="9 10">
    <name type="scientific">Mycoplasmoides genitalium M6320</name>
    <dbReference type="NCBI Taxonomy" id="662945"/>
    <lineage>
        <taxon>Bacteria</taxon>
        <taxon>Bacillati</taxon>
        <taxon>Mycoplasmatota</taxon>
        <taxon>Mycoplasmoidales</taxon>
        <taxon>Mycoplasmoidaceae</taxon>
        <taxon>Mycoplasmoides</taxon>
    </lineage>
</organism>
<reference evidence="9 10" key="1">
    <citation type="journal article" date="2012" name="J. Bacteriol.">
        <title>Draft Genome Sequences of Four Axenic Mycoplasma genitalium Strains Isolated from Denmark, Japan, and Australia.</title>
        <authorList>
            <person name="McGowin C.L."/>
            <person name="Ma L."/>
            <person name="Jensen J.S."/>
            <person name="Mancuso M.M."/>
            <person name="Hamasuna R."/>
            <person name="Adegboye D."/>
            <person name="Martin D.H."/>
        </authorList>
    </citation>
    <scope>NUCLEOTIDE SEQUENCE [LARGE SCALE GENOMIC DNA]</scope>
    <source>
        <strain evidence="9 10">M6320</strain>
    </source>
</reference>
<keyword evidence="3 4" id="KW-0648">Protein biosynthesis</keyword>
<dbReference type="InterPro" id="IPR001288">
    <property type="entry name" value="Translation_initiation_fac_3"/>
</dbReference>
<comment type="subunit">
    <text evidence="4 6">Monomer.</text>
</comment>
<dbReference type="Pfam" id="PF00707">
    <property type="entry name" value="IF3_C"/>
    <property type="match status" value="1"/>
</dbReference>
<dbReference type="PROSITE" id="PS00938">
    <property type="entry name" value="IF3"/>
    <property type="match status" value="1"/>
</dbReference>
<keyword evidence="4" id="KW-0963">Cytoplasm</keyword>
<dbReference type="InterPro" id="IPR019814">
    <property type="entry name" value="Translation_initiation_fac_3_N"/>
</dbReference>
<evidence type="ECO:0000259" key="8">
    <source>
        <dbReference type="Pfam" id="PF05198"/>
    </source>
</evidence>
<dbReference type="RefSeq" id="WP_009885737.1">
    <property type="nucleotide sequence ID" value="NC_018497.1"/>
</dbReference>
<dbReference type="Pfam" id="PF05198">
    <property type="entry name" value="IF3_N"/>
    <property type="match status" value="1"/>
</dbReference>
<proteinExistence type="inferred from homology"/>
<dbReference type="InterPro" id="IPR036788">
    <property type="entry name" value="T_IF-3_C_sf"/>
</dbReference>
<dbReference type="InterPro" id="IPR019813">
    <property type="entry name" value="Translation_initiation_fac3_CS"/>
</dbReference>
<evidence type="ECO:0000256" key="6">
    <source>
        <dbReference type="RuleBase" id="RU000646"/>
    </source>
</evidence>
<dbReference type="SUPFAM" id="SSF55200">
    <property type="entry name" value="Translation initiation factor IF3, C-terminal domain"/>
    <property type="match status" value="1"/>
</dbReference>
<dbReference type="GeneID" id="99647035"/>
<dbReference type="NCBIfam" id="TIGR00168">
    <property type="entry name" value="infC"/>
    <property type="match status" value="1"/>
</dbReference>
<dbReference type="EMBL" id="CP003772">
    <property type="protein sequence ID" value="AFQ04015.1"/>
    <property type="molecule type" value="Genomic_DNA"/>
</dbReference>
<dbReference type="InterPro" id="IPR036787">
    <property type="entry name" value="T_IF-3_N_sf"/>
</dbReference>
<feature type="domain" description="Translation initiation factor 3 C-terminal" evidence="7">
    <location>
        <begin position="93"/>
        <end position="175"/>
    </location>
</feature>
<feature type="domain" description="Translation initiation factor 3 N-terminal" evidence="8">
    <location>
        <begin position="17"/>
        <end position="86"/>
    </location>
</feature>
<dbReference type="SUPFAM" id="SSF54364">
    <property type="entry name" value="Translation initiation factor IF3, N-terminal domain"/>
    <property type="match status" value="1"/>
</dbReference>
<evidence type="ECO:0000259" key="7">
    <source>
        <dbReference type="Pfam" id="PF00707"/>
    </source>
</evidence>
<dbReference type="AlphaFoldDB" id="A0ABC7ZIR7"/>
<gene>
    <name evidence="4 9" type="primary">infC</name>
    <name evidence="9" type="ORF">CM1_01165</name>
</gene>
<protein>
    <recommendedName>
        <fullName evidence="4 5">Translation initiation factor IF-3</fullName>
    </recommendedName>
</protein>
<evidence type="ECO:0000256" key="3">
    <source>
        <dbReference type="ARBA" id="ARBA00022917"/>
    </source>
</evidence>
<dbReference type="PANTHER" id="PTHR10938:SF0">
    <property type="entry name" value="TRANSLATION INITIATION FACTOR IF-3, MITOCHONDRIAL"/>
    <property type="match status" value="1"/>
</dbReference>
<dbReference type="GO" id="GO:0003743">
    <property type="term" value="F:translation initiation factor activity"/>
    <property type="evidence" value="ECO:0007669"/>
    <property type="project" value="UniProtKB-UniRule"/>
</dbReference>
<evidence type="ECO:0000256" key="5">
    <source>
        <dbReference type="NCBIfam" id="TIGR00168"/>
    </source>
</evidence>
<name>A0ABC7ZIR7_MYCGT</name>
<sequence>MAQNAKHPSKKEQKPLVNEQIAFNQFTLIDENSTNLGIVKMENALKLAQEKQLDLVLIAPNPTKPIVKLLDFGRYTYDLKRKKRQAKKNQTIIQTKEVVVKPTIAKHDLEFRAKQSKNWIEKGHHVKFIVRAFGRVSTRIELIEKVFDDFYQLVKDVVEIQKPLTASSKTMYAALLVPLKR</sequence>
<comment type="function">
    <text evidence="4 6">IF-3 binds to the 30S ribosomal subunit and shifts the equilibrium between 70S ribosomes and their 50S and 30S subunits in favor of the free subunits, thus enhancing the availability of 30S subunits on which protein synthesis initiation begins.</text>
</comment>
<dbReference type="GO" id="GO:0005737">
    <property type="term" value="C:cytoplasm"/>
    <property type="evidence" value="ECO:0007669"/>
    <property type="project" value="UniProtKB-SubCell"/>
</dbReference>
<evidence type="ECO:0000313" key="9">
    <source>
        <dbReference type="EMBL" id="AFQ04015.1"/>
    </source>
</evidence>